<dbReference type="Gene3D" id="2.60.40.740">
    <property type="match status" value="2"/>
</dbReference>
<dbReference type="Pfam" id="PF13573">
    <property type="entry name" value="SprB"/>
    <property type="match status" value="6"/>
</dbReference>
<name>A0A5C6RV11_9FLAO</name>
<dbReference type="InterPro" id="IPR025667">
    <property type="entry name" value="SprB_repeat"/>
</dbReference>
<evidence type="ECO:0000313" key="3">
    <source>
        <dbReference type="Proteomes" id="UP000321721"/>
    </source>
</evidence>
<accession>A0A5C6RV11</accession>
<keyword evidence="3" id="KW-1185">Reference proteome</keyword>
<keyword evidence="1" id="KW-0732">Signal</keyword>
<gene>
    <name evidence="2" type="ORF">FRY74_06440</name>
</gene>
<dbReference type="InterPro" id="IPR043504">
    <property type="entry name" value="Peptidase_S1_PA_chymotrypsin"/>
</dbReference>
<evidence type="ECO:0008006" key="4">
    <source>
        <dbReference type="Google" id="ProtNLM"/>
    </source>
</evidence>
<organism evidence="2 3">
    <name type="scientific">Vicingus serpentipes</name>
    <dbReference type="NCBI Taxonomy" id="1926625"/>
    <lineage>
        <taxon>Bacteria</taxon>
        <taxon>Pseudomonadati</taxon>
        <taxon>Bacteroidota</taxon>
        <taxon>Flavobacteriia</taxon>
        <taxon>Flavobacteriales</taxon>
        <taxon>Vicingaceae</taxon>
        <taxon>Vicingus</taxon>
    </lineage>
</organism>
<feature type="signal peptide" evidence="1">
    <location>
        <begin position="1"/>
        <end position="25"/>
    </location>
</feature>
<feature type="non-terminal residue" evidence="2">
    <location>
        <position position="883"/>
    </location>
</feature>
<dbReference type="AlphaFoldDB" id="A0A5C6RV11"/>
<dbReference type="RefSeq" id="WP_189765249.1">
    <property type="nucleotide sequence ID" value="NZ_VOOS01000002.1"/>
</dbReference>
<proteinExistence type="predicted"/>
<dbReference type="Proteomes" id="UP000321721">
    <property type="component" value="Unassembled WGS sequence"/>
</dbReference>
<evidence type="ECO:0000256" key="1">
    <source>
        <dbReference type="SAM" id="SignalP"/>
    </source>
</evidence>
<dbReference type="Gene3D" id="2.40.10.10">
    <property type="entry name" value="Trypsin-like serine proteases"/>
    <property type="match status" value="3"/>
</dbReference>
<feature type="chain" id="PRO_5022982750" description="Ig-like domain-containing protein" evidence="1">
    <location>
        <begin position="26"/>
        <end position="883"/>
    </location>
</feature>
<evidence type="ECO:0000313" key="2">
    <source>
        <dbReference type="EMBL" id="TXB66208.1"/>
    </source>
</evidence>
<sequence>MFNYRIISTLFILLFVFFSTNETLAQCDPNTPTFTVDLTGTPDGSWISPPVKRKDDCCIGGSGYSNCVLFIVTLDPGAEGITLDLYSGANGNSFQYSVNCGITADAGDPICLSGAGPHTVTLCKNGGDESQYIIQSIAIPEVSTSSFVNNGCSSDINTFNYIESSIQWTSIAPDNIGDWNYYLNCTTGCDTVTVTPSDTLFPSFIDYQVCGNPIGGCATITICDTVRIFFNPTLNASISPNPAVMCPDDTSITLTINTIGGSPPFNFQWNTLETTSSINATGPGTYTVIIDDVSDCPPKALSQIVTQIPGSIYTNAGVDQFVCTTETSVQLNGIFEGGTGIEWSGGSNVFSPNNNNLNPLYFPTPAEIASGSVSLYLTNTGTGNCQAYTDTIVLNFVDFQGINTIDITNASCFGVATGSATISTNGSLIPYSYSWNTTPIQTGTTATNIPEGDYTVDVTDNNGCMIQENFSIIQPSPLTATYSSTDVSCFFGSDGTAYVTPFGGTGPYSYSWAPSGGTDSIATGLSTGNYSVTITDFNSCDTTIVITIDQPNVLTTSITDVTNVSCFSGSDGTATVTVNGGSPGYTFNWSPSGGNSLTGIGLSAGNYNVTVVDSNGCTGIANVIIDQPDAPLSATTSQTNVLCSGNNTGIASVSASGGTPGYSYNWTPSGNTTSSNDNILAGTHSVLITDTNNCSITKTFDILEPSELIISPTFTNSTCGLSNGTINSNVSGGVPPYSYSWSTGDTTSNILDVIAGTYTLTVTDNNNCTDTSTIIVPNETPPLVASVTNFTNVSCLDGNDGSATVEISGGTPGFTYSWSPLGGNQSTGTNLIAGNYTVTVIDTNGCTDTSTVIILEPSSAVSISLTQTNVSCNGGNDGQAFVN</sequence>
<dbReference type="EMBL" id="VOOS01000002">
    <property type="protein sequence ID" value="TXB66208.1"/>
    <property type="molecule type" value="Genomic_DNA"/>
</dbReference>
<protein>
    <recommendedName>
        <fullName evidence="4">Ig-like domain-containing protein</fullName>
    </recommendedName>
</protein>
<reference evidence="2 3" key="1">
    <citation type="submission" date="2019-08" db="EMBL/GenBank/DDBJ databases">
        <title>Genome of Vicingus serpentipes NCIMB 15042.</title>
        <authorList>
            <person name="Bowman J.P."/>
        </authorList>
    </citation>
    <scope>NUCLEOTIDE SEQUENCE [LARGE SCALE GENOMIC DNA]</scope>
    <source>
        <strain evidence="2 3">NCIMB 15042</strain>
    </source>
</reference>
<comment type="caution">
    <text evidence="2">The sequence shown here is derived from an EMBL/GenBank/DDBJ whole genome shotgun (WGS) entry which is preliminary data.</text>
</comment>